<organism evidence="8 9">
    <name type="scientific">Dokdonella soli</name>
    <dbReference type="NCBI Taxonomy" id="529810"/>
    <lineage>
        <taxon>Bacteria</taxon>
        <taxon>Pseudomonadati</taxon>
        <taxon>Pseudomonadota</taxon>
        <taxon>Gammaproteobacteria</taxon>
        <taxon>Lysobacterales</taxon>
        <taxon>Rhodanobacteraceae</taxon>
        <taxon>Dokdonella</taxon>
    </lineage>
</organism>
<keyword evidence="3" id="KW-0997">Cell inner membrane</keyword>
<sequence length="328" mass="36748">MSSHWSERPEGGGWFALWLIRTIGLGLGRSVARSLLYPITLYFYFRRPFERRVSYAFLQRAFGRPASAWQVMRHIHRFASTILDRVFLLADRFARFDVRIHGLDELTSRMRPERGVLLLGAHVGSFEVLRVAAAERPDVKVRVVLDTQQTPALTELLHALNPEIARNVIDASRPGTEIVLALGEAIGEGALATLLADRARPHEATVVVDFLGAPAAFPVAPFLIGSVLKAPIVLCFGMYRGGNRYDLYFEAFADELTLARRERGAETRALVQRYAARLEHHVRHDPYNWFNWHDFWKLESEGGDATAAGEPALGKCERAGPSMSGRAT</sequence>
<feature type="region of interest" description="Disordered" evidence="7">
    <location>
        <begin position="307"/>
        <end position="328"/>
    </location>
</feature>
<dbReference type="PANTHER" id="PTHR30606:SF9">
    <property type="entry name" value="LIPID A BIOSYNTHESIS LAUROYLTRANSFERASE"/>
    <property type="match status" value="1"/>
</dbReference>
<dbReference type="PIRSF" id="PIRSF028561">
    <property type="entry name" value="Ac_Trasf"/>
    <property type="match status" value="1"/>
</dbReference>
<evidence type="ECO:0000313" key="8">
    <source>
        <dbReference type="EMBL" id="GAA0712723.1"/>
    </source>
</evidence>
<keyword evidence="6 8" id="KW-0012">Acyltransferase</keyword>
<keyword evidence="5" id="KW-0472">Membrane</keyword>
<evidence type="ECO:0000256" key="7">
    <source>
        <dbReference type="SAM" id="MobiDB-lite"/>
    </source>
</evidence>
<keyword evidence="9" id="KW-1185">Reference proteome</keyword>
<dbReference type="InterPro" id="IPR004960">
    <property type="entry name" value="LipA_acyltrans"/>
</dbReference>
<keyword evidence="2" id="KW-1003">Cell membrane</keyword>
<evidence type="ECO:0000256" key="4">
    <source>
        <dbReference type="ARBA" id="ARBA00022679"/>
    </source>
</evidence>
<dbReference type="EMBL" id="BAAAEU010000006">
    <property type="protein sequence ID" value="GAA0712723.1"/>
    <property type="molecule type" value="Genomic_DNA"/>
</dbReference>
<comment type="caution">
    <text evidence="8">The sequence shown here is derived from an EMBL/GenBank/DDBJ whole genome shotgun (WGS) entry which is preliminary data.</text>
</comment>
<gene>
    <name evidence="8" type="ORF">GCM10009105_15580</name>
</gene>
<proteinExistence type="predicted"/>
<dbReference type="Proteomes" id="UP001501523">
    <property type="component" value="Unassembled WGS sequence"/>
</dbReference>
<dbReference type="GO" id="GO:0016746">
    <property type="term" value="F:acyltransferase activity"/>
    <property type="evidence" value="ECO:0007669"/>
    <property type="project" value="UniProtKB-KW"/>
</dbReference>
<reference evidence="8 9" key="1">
    <citation type="journal article" date="2019" name="Int. J. Syst. Evol. Microbiol.">
        <title>The Global Catalogue of Microorganisms (GCM) 10K type strain sequencing project: providing services to taxonomists for standard genome sequencing and annotation.</title>
        <authorList>
            <consortium name="The Broad Institute Genomics Platform"/>
            <consortium name="The Broad Institute Genome Sequencing Center for Infectious Disease"/>
            <person name="Wu L."/>
            <person name="Ma J."/>
        </authorList>
    </citation>
    <scope>NUCLEOTIDE SEQUENCE [LARGE SCALE GENOMIC DNA]</scope>
    <source>
        <strain evidence="8 9">JCM 15421</strain>
    </source>
</reference>
<comment type="subcellular location">
    <subcellularLocation>
        <location evidence="1">Cell inner membrane</location>
    </subcellularLocation>
</comment>
<evidence type="ECO:0000256" key="1">
    <source>
        <dbReference type="ARBA" id="ARBA00004533"/>
    </source>
</evidence>
<dbReference type="Pfam" id="PF03279">
    <property type="entry name" value="Lip_A_acyltrans"/>
    <property type="match status" value="1"/>
</dbReference>
<protein>
    <submittedName>
        <fullName evidence="8">Acyltransferase</fullName>
    </submittedName>
</protein>
<keyword evidence="4" id="KW-0808">Transferase</keyword>
<evidence type="ECO:0000256" key="3">
    <source>
        <dbReference type="ARBA" id="ARBA00022519"/>
    </source>
</evidence>
<dbReference type="CDD" id="cd07984">
    <property type="entry name" value="LPLAT_LABLAT-like"/>
    <property type="match status" value="1"/>
</dbReference>
<evidence type="ECO:0000256" key="6">
    <source>
        <dbReference type="ARBA" id="ARBA00023315"/>
    </source>
</evidence>
<evidence type="ECO:0000256" key="5">
    <source>
        <dbReference type="ARBA" id="ARBA00023136"/>
    </source>
</evidence>
<dbReference type="RefSeq" id="WP_379988664.1">
    <property type="nucleotide sequence ID" value="NZ_JBHSMO010000003.1"/>
</dbReference>
<evidence type="ECO:0000256" key="2">
    <source>
        <dbReference type="ARBA" id="ARBA00022475"/>
    </source>
</evidence>
<accession>A0ABN1IGD3</accession>
<dbReference type="PANTHER" id="PTHR30606">
    <property type="entry name" value="LIPID A BIOSYNTHESIS LAUROYL ACYLTRANSFERASE"/>
    <property type="match status" value="1"/>
</dbReference>
<dbReference type="InterPro" id="IPR014548">
    <property type="entry name" value="Ac_Trasf"/>
</dbReference>
<name>A0ABN1IGD3_9GAMM</name>
<evidence type="ECO:0000313" key="9">
    <source>
        <dbReference type="Proteomes" id="UP001501523"/>
    </source>
</evidence>